<feature type="compositionally biased region" description="Polar residues" evidence="1">
    <location>
        <begin position="347"/>
        <end position="366"/>
    </location>
</feature>
<evidence type="ECO:0000256" key="1">
    <source>
        <dbReference type="SAM" id="MobiDB-lite"/>
    </source>
</evidence>
<dbReference type="EMBL" id="CP090166">
    <property type="protein sequence ID" value="UJO16292.1"/>
    <property type="molecule type" value="Genomic_DNA"/>
</dbReference>
<feature type="compositionally biased region" description="Acidic residues" evidence="1">
    <location>
        <begin position="132"/>
        <end position="148"/>
    </location>
</feature>
<organism evidence="2 3">
    <name type="scientific">Passalora fulva</name>
    <name type="common">Tomato leaf mold</name>
    <name type="synonym">Cladosporium fulvum</name>
    <dbReference type="NCBI Taxonomy" id="5499"/>
    <lineage>
        <taxon>Eukaryota</taxon>
        <taxon>Fungi</taxon>
        <taxon>Dikarya</taxon>
        <taxon>Ascomycota</taxon>
        <taxon>Pezizomycotina</taxon>
        <taxon>Dothideomycetes</taxon>
        <taxon>Dothideomycetidae</taxon>
        <taxon>Mycosphaerellales</taxon>
        <taxon>Mycosphaerellaceae</taxon>
        <taxon>Fulvia</taxon>
    </lineage>
</organism>
<feature type="compositionally biased region" description="Basic and acidic residues" evidence="1">
    <location>
        <begin position="542"/>
        <end position="566"/>
    </location>
</feature>
<proteinExistence type="predicted"/>
<feature type="compositionally biased region" description="Low complexity" evidence="1">
    <location>
        <begin position="290"/>
        <end position="305"/>
    </location>
</feature>
<keyword evidence="3" id="KW-1185">Reference proteome</keyword>
<name>A0A9Q8P7W1_PASFU</name>
<feature type="region of interest" description="Disordered" evidence="1">
    <location>
        <begin position="101"/>
        <end position="153"/>
    </location>
</feature>
<feature type="compositionally biased region" description="Basic residues" evidence="1">
    <location>
        <begin position="438"/>
        <end position="447"/>
    </location>
</feature>
<evidence type="ECO:0000313" key="2">
    <source>
        <dbReference type="EMBL" id="UJO16292.1"/>
    </source>
</evidence>
<accession>A0A9Q8P7W1</accession>
<protein>
    <submittedName>
        <fullName evidence="2">Uncharacterized protein</fullName>
    </submittedName>
</protein>
<feature type="compositionally biased region" description="Basic and acidic residues" evidence="1">
    <location>
        <begin position="720"/>
        <end position="747"/>
    </location>
</feature>
<feature type="compositionally biased region" description="Acidic residues" evidence="1">
    <location>
        <begin position="513"/>
        <end position="522"/>
    </location>
</feature>
<dbReference type="AlphaFoldDB" id="A0A9Q8P7W1"/>
<reference evidence="2" key="1">
    <citation type="submission" date="2021-12" db="EMBL/GenBank/DDBJ databases">
        <authorList>
            <person name="Zaccaron A."/>
            <person name="Stergiopoulos I."/>
        </authorList>
    </citation>
    <scope>NUCLEOTIDE SEQUENCE</scope>
    <source>
        <strain evidence="2">Race5_Kim</strain>
    </source>
</reference>
<feature type="compositionally biased region" description="Acidic residues" evidence="1">
    <location>
        <begin position="468"/>
        <end position="477"/>
    </location>
</feature>
<dbReference type="OrthoDB" id="10431291at2759"/>
<sequence length="772" mass="85949">MYFAIHILPPADRQRTSENAIRTVPVPIEGDKTFADLLQAAQARFEAISSPQKTELSLDTLADKHGAEMFASDKIESLFGSGQTGAELYLYTSKAFKVPPKPVRTPATTKGEPAFKRRRLAPPTPDSNAEVPTEEVSEDPIEDFDDYELPTSNQRNAFTELTSSQRKGAAPMDWQPAEDRVVLKGMQQGWSAKKVLSQLPNSRRTESAVRGRRAVLKRKYPDKASRSPVATPSRKEIKTWSDDEVSKLRLGRAGGLDNRAIHERYFSRDRSLEAVNQKLRRLEDLGVIPSSSAPAASTQPVSSPAEAALARRQPPPQVEPEMRTAYVQLPAREEVEARTEKVEHVQQTKPQTLAASPRVQISTQQKGIFRDQPESERWRICMAQADGDEEKAKRYREDLQDNMDMINAVTDEDQDMIENIKVRRIQRRLRRAITDGRARRKNRRTPRSKTLVPSTEAADEEVLRESDWEITEEEDVADTNGDIMNFGDEEPGNDDDISEDEVEDMVRDRQIEEVEESDEEEGVGGAQGADEGEQRAVINAAENRKVEDDHEESESKSDSGSDEENHNAQAANDLALLEMQLSQATPPVTVEVPSSNAIQESEQSTDDSAMSVRTDESRNKSKSDAKPQDVLADDKAPQKIETPSTSSTNRSTPGKLPSLRQHMQGKTDGHGYAPPTKSPSSSNKARPSPYDVPTSEKKARTSTPRLAATAAFVGTLGTMSREREALLKKKDWMPPPPKRRDPDEFLPKRKANGDPLWFESDDAESSSSSDSD</sequence>
<feature type="region of interest" description="Disordered" evidence="1">
    <location>
        <begin position="343"/>
        <end position="373"/>
    </location>
</feature>
<dbReference type="RefSeq" id="XP_047760658.1">
    <property type="nucleotide sequence ID" value="XM_047904020.1"/>
</dbReference>
<feature type="compositionally biased region" description="Basic and acidic residues" evidence="1">
    <location>
        <begin position="613"/>
        <end position="638"/>
    </location>
</feature>
<feature type="compositionally biased region" description="Polar residues" evidence="1">
    <location>
        <begin position="580"/>
        <end position="608"/>
    </location>
</feature>
<evidence type="ECO:0000313" key="3">
    <source>
        <dbReference type="Proteomes" id="UP000756132"/>
    </source>
</evidence>
<feature type="region of interest" description="Disordered" evidence="1">
    <location>
        <begin position="290"/>
        <end position="319"/>
    </location>
</feature>
<feature type="compositionally biased region" description="Low complexity" evidence="1">
    <location>
        <begin position="642"/>
        <end position="653"/>
    </location>
</feature>
<feature type="region of interest" description="Disordered" evidence="1">
    <location>
        <begin position="433"/>
        <end position="772"/>
    </location>
</feature>
<gene>
    <name evidence="2" type="ORF">CLAFUR5_04872</name>
</gene>
<dbReference type="KEGG" id="ffu:CLAFUR5_04872"/>
<feature type="compositionally biased region" description="Acidic residues" evidence="1">
    <location>
        <begin position="487"/>
        <end position="503"/>
    </location>
</feature>
<dbReference type="Proteomes" id="UP000756132">
    <property type="component" value="Chromosome 4"/>
</dbReference>
<dbReference type="GeneID" id="71984750"/>
<reference evidence="2" key="2">
    <citation type="journal article" date="2022" name="Microb. Genom.">
        <title>A chromosome-scale genome assembly of the tomato pathogen Cladosporium fulvum reveals a compartmentalized genome architecture and the presence of a dispensable chromosome.</title>
        <authorList>
            <person name="Zaccaron A.Z."/>
            <person name="Chen L.H."/>
            <person name="Samaras A."/>
            <person name="Stergiopoulos I."/>
        </authorList>
    </citation>
    <scope>NUCLEOTIDE SEQUENCE</scope>
    <source>
        <strain evidence="2">Race5_Kim</strain>
    </source>
</reference>